<proteinExistence type="predicted"/>
<sequence length="42" mass="4735">DGFDPVTKYICVGSQYPIPARAKFNSEFSILMRWLSGEIQAV</sequence>
<gene>
    <name evidence="1" type="ORF">FMOSSE_LOCUS8302</name>
</gene>
<dbReference type="EMBL" id="CAJVPP010002127">
    <property type="protein sequence ID" value="CAG8588256.1"/>
    <property type="molecule type" value="Genomic_DNA"/>
</dbReference>
<protein>
    <submittedName>
        <fullName evidence="1">9506_t:CDS:1</fullName>
    </submittedName>
</protein>
<comment type="caution">
    <text evidence="1">The sequence shown here is derived from an EMBL/GenBank/DDBJ whole genome shotgun (WGS) entry which is preliminary data.</text>
</comment>
<reference evidence="1" key="1">
    <citation type="submission" date="2021-06" db="EMBL/GenBank/DDBJ databases">
        <authorList>
            <person name="Kallberg Y."/>
            <person name="Tangrot J."/>
            <person name="Rosling A."/>
        </authorList>
    </citation>
    <scope>NUCLEOTIDE SEQUENCE</scope>
    <source>
        <strain evidence="1">87-6 pot B 2015</strain>
    </source>
</reference>
<evidence type="ECO:0000313" key="1">
    <source>
        <dbReference type="EMBL" id="CAG8588256.1"/>
    </source>
</evidence>
<feature type="non-terminal residue" evidence="1">
    <location>
        <position position="1"/>
    </location>
</feature>
<keyword evidence="2" id="KW-1185">Reference proteome</keyword>
<accession>A0A9N9G878</accession>
<dbReference type="AlphaFoldDB" id="A0A9N9G878"/>
<evidence type="ECO:0000313" key="2">
    <source>
        <dbReference type="Proteomes" id="UP000789375"/>
    </source>
</evidence>
<dbReference type="Proteomes" id="UP000789375">
    <property type="component" value="Unassembled WGS sequence"/>
</dbReference>
<name>A0A9N9G878_FUNMO</name>
<organism evidence="1 2">
    <name type="scientific">Funneliformis mosseae</name>
    <name type="common">Endomycorrhizal fungus</name>
    <name type="synonym">Glomus mosseae</name>
    <dbReference type="NCBI Taxonomy" id="27381"/>
    <lineage>
        <taxon>Eukaryota</taxon>
        <taxon>Fungi</taxon>
        <taxon>Fungi incertae sedis</taxon>
        <taxon>Mucoromycota</taxon>
        <taxon>Glomeromycotina</taxon>
        <taxon>Glomeromycetes</taxon>
        <taxon>Glomerales</taxon>
        <taxon>Glomeraceae</taxon>
        <taxon>Funneliformis</taxon>
    </lineage>
</organism>